<dbReference type="eggNOG" id="COG0535">
    <property type="taxonomic scope" value="Bacteria"/>
</dbReference>
<name>G7GJB9_9ACTN</name>
<organism evidence="1 2">
    <name type="scientific">Gordonia amarae NBRC 15530</name>
    <dbReference type="NCBI Taxonomy" id="1075090"/>
    <lineage>
        <taxon>Bacteria</taxon>
        <taxon>Bacillati</taxon>
        <taxon>Actinomycetota</taxon>
        <taxon>Actinomycetes</taxon>
        <taxon>Mycobacteriales</taxon>
        <taxon>Gordoniaceae</taxon>
        <taxon>Gordonia</taxon>
    </lineage>
</organism>
<comment type="caution">
    <text evidence="1">The sequence shown here is derived from an EMBL/GenBank/DDBJ whole genome shotgun (WGS) entry which is preliminary data.</text>
</comment>
<gene>
    <name evidence="1" type="ORF">GOAMR_04_00110</name>
</gene>
<reference evidence="1 2" key="1">
    <citation type="submission" date="2011-11" db="EMBL/GenBank/DDBJ databases">
        <title>Whole genome shotgun sequence of Gordonia amarae NBRC 15530.</title>
        <authorList>
            <person name="Takarada H."/>
            <person name="Hosoyama A."/>
            <person name="Tsuchikane K."/>
            <person name="Katsumata H."/>
            <person name="Yamazaki S."/>
            <person name="Fujita N."/>
        </authorList>
    </citation>
    <scope>NUCLEOTIDE SEQUENCE [LARGE SCALE GENOMIC DNA]</scope>
    <source>
        <strain evidence="1 2">NBRC 15530</strain>
    </source>
</reference>
<evidence type="ECO:0008006" key="3">
    <source>
        <dbReference type="Google" id="ProtNLM"/>
    </source>
</evidence>
<accession>G7GJB9</accession>
<evidence type="ECO:0000313" key="1">
    <source>
        <dbReference type="EMBL" id="GAB03694.1"/>
    </source>
</evidence>
<evidence type="ECO:0000313" key="2">
    <source>
        <dbReference type="Proteomes" id="UP000006023"/>
    </source>
</evidence>
<sequence length="105" mass="12050">MTVLPDGKTMACCGLGTQSIDELNIGHVDVDDLATARTRAEADFLKRWIRDEGPERILQWTAARDETIIWENLYAHRCQACKRVYSDPKVESVLRDHYPKRSLMS</sequence>
<dbReference type="STRING" id="1075090.GOAMR_04_00110"/>
<proteinExistence type="predicted"/>
<protein>
    <recommendedName>
        <fullName evidence="3">4Fe4S-binding SPASM domain-containing protein</fullName>
    </recommendedName>
</protein>
<dbReference type="AlphaFoldDB" id="G7GJB9"/>
<dbReference type="EMBL" id="BAED01000004">
    <property type="protein sequence ID" value="GAB03694.1"/>
    <property type="molecule type" value="Genomic_DNA"/>
</dbReference>
<dbReference type="Proteomes" id="UP000006023">
    <property type="component" value="Unassembled WGS sequence"/>
</dbReference>
<keyword evidence="2" id="KW-1185">Reference proteome</keyword>